<dbReference type="SMART" id="SM00981">
    <property type="entry name" value="THUMP"/>
    <property type="match status" value="1"/>
</dbReference>
<dbReference type="GO" id="GO:0008990">
    <property type="term" value="F:rRNA (guanine-N2-)-methyltransferase activity"/>
    <property type="evidence" value="ECO:0007669"/>
    <property type="project" value="TreeGrafter"/>
</dbReference>
<gene>
    <name evidence="5" type="ORF">DespoDRAFT_00287</name>
</gene>
<evidence type="ECO:0000256" key="1">
    <source>
        <dbReference type="ARBA" id="ARBA00022603"/>
    </source>
</evidence>
<organism evidence="5 6">
    <name type="scientific">Desulfobacter postgatei 2ac9</name>
    <dbReference type="NCBI Taxonomy" id="879212"/>
    <lineage>
        <taxon>Bacteria</taxon>
        <taxon>Pseudomonadati</taxon>
        <taxon>Thermodesulfobacteriota</taxon>
        <taxon>Desulfobacteria</taxon>
        <taxon>Desulfobacterales</taxon>
        <taxon>Desulfobacteraceae</taxon>
        <taxon>Desulfobacter</taxon>
    </lineage>
</organism>
<dbReference type="InterPro" id="IPR002052">
    <property type="entry name" value="DNA_methylase_N6_adenine_CS"/>
</dbReference>
<evidence type="ECO:0000259" key="4">
    <source>
        <dbReference type="PROSITE" id="PS51165"/>
    </source>
</evidence>
<dbReference type="PROSITE" id="PS00092">
    <property type="entry name" value="N6_MTASE"/>
    <property type="match status" value="1"/>
</dbReference>
<dbReference type="GO" id="GO:0003723">
    <property type="term" value="F:RNA binding"/>
    <property type="evidence" value="ECO:0007669"/>
    <property type="project" value="UniProtKB-UniRule"/>
</dbReference>
<dbReference type="GO" id="GO:0070043">
    <property type="term" value="F:rRNA (guanine-N7-)-methyltransferase activity"/>
    <property type="evidence" value="ECO:0007669"/>
    <property type="project" value="TreeGrafter"/>
</dbReference>
<dbReference type="SUPFAM" id="SSF53335">
    <property type="entry name" value="S-adenosyl-L-methionine-dependent methyltransferases"/>
    <property type="match status" value="1"/>
</dbReference>
<reference evidence="5 6" key="1">
    <citation type="submission" date="2011-09" db="EMBL/GenBank/DDBJ databases">
        <authorList>
            <consortium name="US DOE Joint Genome Institute (JGI-PGF)"/>
            <person name="Lucas S."/>
            <person name="Han J."/>
            <person name="Lapidus A."/>
            <person name="Cheng J.-F."/>
            <person name="Goodwin L."/>
            <person name="Pitluck S."/>
            <person name="Peters L."/>
            <person name="Land M.L."/>
            <person name="Hauser L."/>
            <person name="Orellana R."/>
            <person name="Lovley D."/>
            <person name="Woyke T.J."/>
        </authorList>
    </citation>
    <scope>NUCLEOTIDE SEQUENCE [LARGE SCALE GENOMIC DNA]</scope>
    <source>
        <strain evidence="5 6">2ac9</strain>
    </source>
</reference>
<dbReference type="InterPro" id="IPR000241">
    <property type="entry name" value="RlmKL-like_Mtase"/>
</dbReference>
<dbReference type="AlphaFoldDB" id="I5AYK6"/>
<reference evidence="5 6" key="2">
    <citation type="submission" date="2012-02" db="EMBL/GenBank/DDBJ databases">
        <title>Improved High-Quality Draft sequence of Desulfobacter postgatei 2ac9.</title>
        <authorList>
            <consortium name="US DOE Joint Genome Institute"/>
            <person name="Lucas S."/>
            <person name="Han J."/>
            <person name="Lapidus A."/>
            <person name="Cheng J.-F."/>
            <person name="Goodwin L."/>
            <person name="Pitluck S."/>
            <person name="Peters L."/>
            <person name="Ovchinnikova G."/>
            <person name="Held B."/>
            <person name="Detter J.C."/>
            <person name="Han C."/>
            <person name="Tapia R."/>
            <person name="Land M."/>
            <person name="Hauser L."/>
            <person name="Kyrpides N."/>
            <person name="Ivanova N."/>
            <person name="Pagani I."/>
            <person name="Orellana R."/>
            <person name="Lovley D."/>
            <person name="Woyke T."/>
        </authorList>
    </citation>
    <scope>NUCLEOTIDE SEQUENCE [LARGE SCALE GENOMIC DNA]</scope>
    <source>
        <strain evidence="5 6">2ac9</strain>
    </source>
</reference>
<dbReference type="CDD" id="cd11715">
    <property type="entry name" value="THUMP_AdoMetMT"/>
    <property type="match status" value="1"/>
</dbReference>
<name>I5AYK6_9BACT</name>
<evidence type="ECO:0000256" key="2">
    <source>
        <dbReference type="ARBA" id="ARBA00022679"/>
    </source>
</evidence>
<dbReference type="InterPro" id="IPR054170">
    <property type="entry name" value="RlmL_1st"/>
</dbReference>
<dbReference type="PANTHER" id="PTHR47313:SF1">
    <property type="entry name" value="RIBOSOMAL RNA LARGE SUBUNIT METHYLTRANSFERASE K_L"/>
    <property type="match status" value="1"/>
</dbReference>
<dbReference type="InterPro" id="IPR004114">
    <property type="entry name" value="THUMP_dom"/>
</dbReference>
<evidence type="ECO:0000256" key="3">
    <source>
        <dbReference type="PROSITE-ProRule" id="PRU00529"/>
    </source>
</evidence>
<dbReference type="EMBL" id="CM001488">
    <property type="protein sequence ID" value="EIM62319.1"/>
    <property type="molecule type" value="Genomic_DNA"/>
</dbReference>
<dbReference type="Pfam" id="PF01170">
    <property type="entry name" value="UPF0020"/>
    <property type="match status" value="1"/>
</dbReference>
<feature type="domain" description="THUMP" evidence="4">
    <location>
        <begin position="71"/>
        <end position="182"/>
    </location>
</feature>
<proteinExistence type="predicted"/>
<keyword evidence="2" id="KW-0808">Transferase</keyword>
<dbReference type="PANTHER" id="PTHR47313">
    <property type="entry name" value="RIBOSOMAL RNA LARGE SUBUNIT METHYLTRANSFERASE K/L"/>
    <property type="match status" value="1"/>
</dbReference>
<dbReference type="Pfam" id="PF22020">
    <property type="entry name" value="RlmL_1st"/>
    <property type="match status" value="1"/>
</dbReference>
<dbReference type="RefSeq" id="WP_004070796.1">
    <property type="nucleotide sequence ID" value="NZ_CM001488.1"/>
</dbReference>
<dbReference type="Gene3D" id="3.40.50.150">
    <property type="entry name" value="Vaccinia Virus protein VP39"/>
    <property type="match status" value="1"/>
</dbReference>
<keyword evidence="3" id="KW-0694">RNA-binding</keyword>
<evidence type="ECO:0000313" key="6">
    <source>
        <dbReference type="Proteomes" id="UP000005778"/>
    </source>
</evidence>
<dbReference type="InterPro" id="IPR029063">
    <property type="entry name" value="SAM-dependent_MTases_sf"/>
</dbReference>
<accession>I5AYK6</accession>
<dbReference type="eggNOG" id="COG0116">
    <property type="taxonomic scope" value="Bacteria"/>
</dbReference>
<keyword evidence="1 5" id="KW-0489">Methyltransferase</keyword>
<dbReference type="Proteomes" id="UP000005778">
    <property type="component" value="Chromosome"/>
</dbReference>
<keyword evidence="6" id="KW-1185">Reference proteome</keyword>
<dbReference type="STRING" id="879212.DespoDRAFT_00287"/>
<dbReference type="HOGENOM" id="CLU_032119_3_0_7"/>
<dbReference type="Gene3D" id="3.30.2130.30">
    <property type="match status" value="1"/>
</dbReference>
<sequence length="401" mass="45541">MNIPKKAILQKGQGRTRKLAKLEYIYERESRYFAQVAESVKDLALKEIRDLGGKNTQPVFRGIWFEADQSTFYKIVYLSRLASRMLVPLVEFQCKDKDALYKGARTIRWEEFLTPQKTFSIASNVSESQINHSNFAGLRVKDAIADYFRDRTNHRPSVNTESPWIMINVHIHKDRAAISIDAGSGPLHKRGYREARVSAPMQETVAAAIIALSGWNGEEPLLDPMCGSGTLLCEALMHYSRIPAQIFREQFGFERLPDFNVREWEAVKAAADKAIRPLPRGLIRGSDISDLAVEATRTNLMGLHYGAQIDVELADFRQLNRVENALIVTNPPYGIRMGKDQNMKLFYNDLGQFLKEQCKSCTAYVYFGDPGFIKHVPLAPSWKKNLEIGGLDGKIVKYQLY</sequence>
<protein>
    <submittedName>
        <fullName evidence="5">Putative N6-adenine-specific DNA methylase</fullName>
    </submittedName>
</protein>
<evidence type="ECO:0000313" key="5">
    <source>
        <dbReference type="EMBL" id="EIM62319.1"/>
    </source>
</evidence>
<dbReference type="OrthoDB" id="9809404at2"/>
<dbReference type="PROSITE" id="PS51165">
    <property type="entry name" value="THUMP"/>
    <property type="match status" value="1"/>
</dbReference>
<dbReference type="Pfam" id="PF02926">
    <property type="entry name" value="THUMP"/>
    <property type="match status" value="1"/>
</dbReference>